<evidence type="ECO:0000256" key="10">
    <source>
        <dbReference type="HAMAP-Rule" id="MF_00454"/>
    </source>
</evidence>
<evidence type="ECO:0000313" key="11">
    <source>
        <dbReference type="EMBL" id="MFC0477502.1"/>
    </source>
</evidence>
<comment type="subcellular location">
    <subcellularLocation>
        <location evidence="1 10">Cell membrane</location>
        <topology evidence="1 10">Multi-pass membrane protein</topology>
    </subcellularLocation>
</comment>
<reference evidence="11 12" key="1">
    <citation type="submission" date="2024-09" db="EMBL/GenBank/DDBJ databases">
        <authorList>
            <person name="Sun Q."/>
            <person name="Mori K."/>
        </authorList>
    </citation>
    <scope>NUCLEOTIDE SEQUENCE [LARGE SCALE GENOMIC DNA]</scope>
    <source>
        <strain evidence="11 12">CGMCC 1.9126</strain>
    </source>
</reference>
<feature type="transmembrane region" description="Helical" evidence="10">
    <location>
        <begin position="96"/>
        <end position="118"/>
    </location>
</feature>
<feature type="binding site" evidence="10">
    <location>
        <position position="78"/>
    </location>
    <ligand>
        <name>Na(+)</name>
        <dbReference type="ChEBI" id="CHEBI:29101"/>
        <note>structural</note>
    </ligand>
</feature>
<keyword evidence="12" id="KW-1185">Reference proteome</keyword>
<evidence type="ECO:0000256" key="7">
    <source>
        <dbReference type="ARBA" id="ARBA00035120"/>
    </source>
</evidence>
<evidence type="ECO:0000256" key="2">
    <source>
        <dbReference type="ARBA" id="ARBA00022475"/>
    </source>
</evidence>
<name>A0ABV6KW16_9BACI</name>
<comment type="function">
    <text evidence="9 10">Fluoride-specific ion channel. Important for reducing fluoride concentration in the cell, thus reducing its toxicity.</text>
</comment>
<dbReference type="PANTHER" id="PTHR28259:SF1">
    <property type="entry name" value="FLUORIDE EXPORT PROTEIN 1-RELATED"/>
    <property type="match status" value="1"/>
</dbReference>
<evidence type="ECO:0000256" key="4">
    <source>
        <dbReference type="ARBA" id="ARBA00022989"/>
    </source>
</evidence>
<keyword evidence="2 10" id="KW-1003">Cell membrane</keyword>
<dbReference type="Proteomes" id="UP001589738">
    <property type="component" value="Unassembled WGS sequence"/>
</dbReference>
<feature type="transmembrane region" description="Helical" evidence="10">
    <location>
        <begin position="33"/>
        <end position="53"/>
    </location>
</feature>
<keyword evidence="10" id="KW-0915">Sodium</keyword>
<keyword evidence="6 10" id="KW-0407">Ion channel</keyword>
<comment type="similarity">
    <text evidence="7 10">Belongs to the fluoride channel Fluc/FEX (TC 1.A.43) family.</text>
</comment>
<sequence length="128" mass="13747">MRLLFIGLGGSIGSVLRYSIYYNMLAINGGWLPFLGTLLANLLGAFALGWFTSRLLLSKKLPEDLAAAIGTGLIGSFTTFSTLSVELSSLLQEGQYLLAICYVFISMIGGLVCAFGGFRVGQRRVVVQ</sequence>
<feature type="binding site" evidence="10">
    <location>
        <position position="75"/>
    </location>
    <ligand>
        <name>Na(+)</name>
        <dbReference type="ChEBI" id="CHEBI:29101"/>
        <note>structural</note>
    </ligand>
</feature>
<keyword evidence="10" id="KW-0813">Transport</keyword>
<evidence type="ECO:0000256" key="6">
    <source>
        <dbReference type="ARBA" id="ARBA00023303"/>
    </source>
</evidence>
<protein>
    <recommendedName>
        <fullName evidence="10">Fluoride-specific ion channel FluC</fullName>
    </recommendedName>
</protein>
<dbReference type="HAMAP" id="MF_00454">
    <property type="entry name" value="FluC"/>
    <property type="match status" value="1"/>
</dbReference>
<dbReference type="RefSeq" id="WP_160547045.1">
    <property type="nucleotide sequence ID" value="NZ_JBHLUU010000122.1"/>
</dbReference>
<keyword evidence="5 10" id="KW-0472">Membrane</keyword>
<accession>A0ABV6KW16</accession>
<dbReference type="PANTHER" id="PTHR28259">
    <property type="entry name" value="FLUORIDE EXPORT PROTEIN 1-RELATED"/>
    <property type="match status" value="1"/>
</dbReference>
<dbReference type="Pfam" id="PF02537">
    <property type="entry name" value="CRCB"/>
    <property type="match status" value="1"/>
</dbReference>
<evidence type="ECO:0000256" key="5">
    <source>
        <dbReference type="ARBA" id="ARBA00023136"/>
    </source>
</evidence>
<keyword evidence="4 10" id="KW-1133">Transmembrane helix</keyword>
<comment type="catalytic activity">
    <reaction evidence="8">
        <text>fluoride(in) = fluoride(out)</text>
        <dbReference type="Rhea" id="RHEA:76159"/>
        <dbReference type="ChEBI" id="CHEBI:17051"/>
    </reaction>
    <physiologicalReaction direction="left-to-right" evidence="8">
        <dbReference type="Rhea" id="RHEA:76160"/>
    </physiologicalReaction>
</comment>
<proteinExistence type="inferred from homology"/>
<keyword evidence="10" id="KW-0479">Metal-binding</keyword>
<dbReference type="InterPro" id="IPR003691">
    <property type="entry name" value="FluC"/>
</dbReference>
<comment type="activity regulation">
    <text evidence="10">Na(+) is not transported, but it plays an essential structural role and its presence is essential for fluoride channel function.</text>
</comment>
<evidence type="ECO:0000256" key="9">
    <source>
        <dbReference type="ARBA" id="ARBA00049940"/>
    </source>
</evidence>
<evidence type="ECO:0000256" key="1">
    <source>
        <dbReference type="ARBA" id="ARBA00004651"/>
    </source>
</evidence>
<keyword evidence="3 10" id="KW-0812">Transmembrane</keyword>
<dbReference type="NCBIfam" id="TIGR00494">
    <property type="entry name" value="crcB"/>
    <property type="match status" value="1"/>
</dbReference>
<comment type="caution">
    <text evidence="11">The sequence shown here is derived from an EMBL/GenBank/DDBJ whole genome shotgun (WGS) entry which is preliminary data.</text>
</comment>
<evidence type="ECO:0000256" key="3">
    <source>
        <dbReference type="ARBA" id="ARBA00022692"/>
    </source>
</evidence>
<dbReference type="EMBL" id="JBHLUU010000122">
    <property type="protein sequence ID" value="MFC0477502.1"/>
    <property type="molecule type" value="Genomic_DNA"/>
</dbReference>
<keyword evidence="10" id="KW-0406">Ion transport</keyword>
<evidence type="ECO:0000313" key="12">
    <source>
        <dbReference type="Proteomes" id="UP001589738"/>
    </source>
</evidence>
<gene>
    <name evidence="10 11" type="primary">crcB</name>
    <name evidence="10" type="synonym">fluC</name>
    <name evidence="11" type="ORF">ACFFHF_20130</name>
</gene>
<organism evidence="11 12">
    <name type="scientific">Robertmurraya beringensis</name>
    <dbReference type="NCBI Taxonomy" id="641660"/>
    <lineage>
        <taxon>Bacteria</taxon>
        <taxon>Bacillati</taxon>
        <taxon>Bacillota</taxon>
        <taxon>Bacilli</taxon>
        <taxon>Bacillales</taxon>
        <taxon>Bacillaceae</taxon>
        <taxon>Robertmurraya</taxon>
    </lineage>
</organism>
<feature type="transmembrane region" description="Helical" evidence="10">
    <location>
        <begin position="65"/>
        <end position="84"/>
    </location>
</feature>
<evidence type="ECO:0000256" key="8">
    <source>
        <dbReference type="ARBA" id="ARBA00035585"/>
    </source>
</evidence>